<evidence type="ECO:0000313" key="7">
    <source>
        <dbReference type="Proteomes" id="UP000182125"/>
    </source>
</evidence>
<dbReference type="Proteomes" id="UP000051862">
    <property type="component" value="Unassembled WGS sequence"/>
</dbReference>
<dbReference type="GeneID" id="33333850"/>
<keyword evidence="8" id="KW-1185">Reference proteome</keyword>
<sequence>MFDSEIYTDRRYWEIDLLRGIGITMMVVSNFVTDLGLFLNYSSHRTFWMGFAVTTATIFVFASGLSMWISYSRTLGKKPNPHWKYLRRFFKLFGLGLLITAVTYSLGMTIHFGILHFLGLATLLGMLFYRFGRFNVLWAVFFILGHLVLRNFHDGLWLLPIGIMPENYFTPDYFPIFPWFGVFLLGMTAGSVLYPDGRRKRDIGLPSSPLVHFVAFAGRHTLLIYVVHQPILVGLLRLIYGPLPGLPI</sequence>
<evidence type="ECO:0000259" key="2">
    <source>
        <dbReference type="Pfam" id="PF07786"/>
    </source>
</evidence>
<evidence type="ECO:0000313" key="8">
    <source>
        <dbReference type="Proteomes" id="UP000250136"/>
    </source>
</evidence>
<evidence type="ECO:0000313" key="6">
    <source>
        <dbReference type="Proteomes" id="UP000051862"/>
    </source>
</evidence>
<protein>
    <submittedName>
        <fullName evidence="5">Uncharacterized membrane protein</fullName>
    </submittedName>
</protein>
<feature type="transmembrane region" description="Helical" evidence="1">
    <location>
        <begin position="21"/>
        <end position="41"/>
    </location>
</feature>
<feature type="transmembrane region" description="Helical" evidence="1">
    <location>
        <begin position="112"/>
        <end position="129"/>
    </location>
</feature>
<feature type="transmembrane region" description="Helical" evidence="1">
    <location>
        <begin position="89"/>
        <end position="106"/>
    </location>
</feature>
<evidence type="ECO:0000313" key="5">
    <source>
        <dbReference type="EMBL" id="SEV91966.1"/>
    </source>
</evidence>
<dbReference type="InterPro" id="IPR012429">
    <property type="entry name" value="HGSNAT_cat"/>
</dbReference>
<dbReference type="EMBL" id="CP015105">
    <property type="protein sequence ID" value="ASJ12373.1"/>
    <property type="molecule type" value="Genomic_DNA"/>
</dbReference>
<feature type="domain" description="Heparan-alpha-glucosaminide N-acetyltransferase catalytic" evidence="2">
    <location>
        <begin position="11"/>
        <end position="230"/>
    </location>
</feature>
<dbReference type="AlphaFoldDB" id="A0A0Q2UR03"/>
<dbReference type="Pfam" id="PF07786">
    <property type="entry name" value="HGSNAT_cat"/>
    <property type="match status" value="1"/>
</dbReference>
<reference evidence="3 8" key="2">
    <citation type="submission" date="2016-04" db="EMBL/GenBank/DDBJ databases">
        <title>Complete genome sequence of Thermococcus thioreducens type strain OGL-20P.</title>
        <authorList>
            <person name="Oger P.M."/>
        </authorList>
    </citation>
    <scope>NUCLEOTIDE SEQUENCE [LARGE SCALE GENOMIC DNA]</scope>
    <source>
        <strain evidence="3 8">OGL-20P</strain>
    </source>
</reference>
<reference evidence="5 7" key="3">
    <citation type="submission" date="2016-10" db="EMBL/GenBank/DDBJ databases">
        <authorList>
            <person name="de Groot N.N."/>
        </authorList>
    </citation>
    <scope>NUCLEOTIDE SEQUENCE [LARGE SCALE GENOMIC DNA]</scope>
    <source>
        <strain evidence="5 7">OGL-20</strain>
    </source>
</reference>
<feature type="transmembrane region" description="Helical" evidence="1">
    <location>
        <begin position="173"/>
        <end position="194"/>
    </location>
</feature>
<dbReference type="KEGG" id="ttd:A3L14_05465"/>
<name>A0A0Q2UR03_9EURY</name>
<dbReference type="RefSeq" id="WP_055428761.1">
    <property type="nucleotide sequence ID" value="NZ_CP015105.1"/>
</dbReference>
<evidence type="ECO:0000313" key="3">
    <source>
        <dbReference type="EMBL" id="ASJ12373.1"/>
    </source>
</evidence>
<proteinExistence type="predicted"/>
<dbReference type="STRING" id="277988.SAMN05216170_0865"/>
<feature type="transmembrane region" description="Helical" evidence="1">
    <location>
        <begin position="136"/>
        <end position="153"/>
    </location>
</feature>
<dbReference type="PATRIC" id="fig|277988.4.peg.523"/>
<dbReference type="EMBL" id="LIXN01000003">
    <property type="protein sequence ID" value="KQH83104.1"/>
    <property type="molecule type" value="Genomic_DNA"/>
</dbReference>
<accession>A0A0Q2UR03</accession>
<dbReference type="EMBL" id="FOIW01000001">
    <property type="protein sequence ID" value="SEV91966.1"/>
    <property type="molecule type" value="Genomic_DNA"/>
</dbReference>
<evidence type="ECO:0000313" key="4">
    <source>
        <dbReference type="EMBL" id="KQH83104.1"/>
    </source>
</evidence>
<evidence type="ECO:0000256" key="1">
    <source>
        <dbReference type="SAM" id="Phobius"/>
    </source>
</evidence>
<feature type="transmembrane region" description="Helical" evidence="1">
    <location>
        <begin position="47"/>
        <end position="69"/>
    </location>
</feature>
<reference evidence="4 6" key="1">
    <citation type="submission" date="2015-08" db="EMBL/GenBank/DDBJ databases">
        <title>Thermococcus thioreducens DSM 14981 genome sequencing.</title>
        <authorList>
            <person name="Hong S.-J."/>
            <person name="Kim M.-C."/>
            <person name="Shin J.-H."/>
        </authorList>
    </citation>
    <scope>NUCLEOTIDE SEQUENCE [LARGE SCALE GENOMIC DNA]</scope>
    <source>
        <strain evidence="4 6">DSM 14981</strain>
    </source>
</reference>
<gene>
    <name evidence="3" type="ORF">A3L14_05465</name>
    <name evidence="4" type="ORF">AMR53_02470</name>
    <name evidence="5" type="ORF">SAMN05216170_0865</name>
</gene>
<keyword evidence="1" id="KW-1133">Transmembrane helix</keyword>
<dbReference type="OrthoDB" id="51594at2157"/>
<organism evidence="4 6">
    <name type="scientific">Thermococcus thioreducens</name>
    <dbReference type="NCBI Taxonomy" id="277988"/>
    <lineage>
        <taxon>Archaea</taxon>
        <taxon>Methanobacteriati</taxon>
        <taxon>Methanobacteriota</taxon>
        <taxon>Thermococci</taxon>
        <taxon>Thermococcales</taxon>
        <taxon>Thermococcaceae</taxon>
        <taxon>Thermococcus</taxon>
    </lineage>
</organism>
<keyword evidence="1" id="KW-0812">Transmembrane</keyword>
<dbReference type="Proteomes" id="UP000182125">
    <property type="component" value="Unassembled WGS sequence"/>
</dbReference>
<keyword evidence="1" id="KW-0472">Membrane</keyword>
<feature type="transmembrane region" description="Helical" evidence="1">
    <location>
        <begin position="222"/>
        <end position="240"/>
    </location>
</feature>
<dbReference type="Proteomes" id="UP000250136">
    <property type="component" value="Chromosome"/>
</dbReference>